<gene>
    <name evidence="1" type="primary">g9229</name>
    <name evidence="1" type="ORF">NpPPO83_00009229</name>
</gene>
<accession>A0ACB5RR40</accession>
<dbReference type="EMBL" id="BSXG01000005">
    <property type="protein sequence ID" value="GME22976.1"/>
    <property type="molecule type" value="Genomic_DNA"/>
</dbReference>
<evidence type="ECO:0000313" key="2">
    <source>
        <dbReference type="Proteomes" id="UP001165186"/>
    </source>
</evidence>
<name>A0ACB5RR40_9PEZI</name>
<comment type="caution">
    <text evidence="1">The sequence shown here is derived from an EMBL/GenBank/DDBJ whole genome shotgun (WGS) entry which is preliminary data.</text>
</comment>
<keyword evidence="2" id="KW-1185">Reference proteome</keyword>
<protein>
    <submittedName>
        <fullName evidence="1">Uncharacterized protein</fullName>
    </submittedName>
</protein>
<reference evidence="1" key="1">
    <citation type="submission" date="2024-09" db="EMBL/GenBank/DDBJ databases">
        <title>Draft Genome Sequences of Neofusicoccum parvum.</title>
        <authorList>
            <person name="Ashida A."/>
            <person name="Camagna M."/>
            <person name="Tanaka A."/>
            <person name="Takemoto D."/>
        </authorList>
    </citation>
    <scope>NUCLEOTIDE SEQUENCE</scope>
    <source>
        <strain evidence="1">PPO83</strain>
    </source>
</reference>
<proteinExistence type="predicted"/>
<sequence>MSQEFEHVVLVKVGPEAEAFSVHAHLMATHMFYFARILQTTPTVGTWSLPTIQPRAFHLLLDYIYGGPMTLSWANSQDRKQLVDAWVLGDMVGATRFTNTIIRTIATNATRPGPRKILPDNACIAHAYDPDTTEKDAPIRRLFVDLYIHFGTPDNLNELLAGPRNLRSFWFDYCDRSRDKDEHDDLARKLGDQLRLFDPNAYFIDDPRLATPEPIPVTRAGTKPYLCHYDGVNEIVVQDGQHSVFIHRELCELRQDILLKRPPREIHFADGWRDALVIFMNWLYFGGVSQECHSLEDFIRAYSIGETFHNPQFLDDLLTGIISYCTHYRLLPSALEIALTYETTSTGSPLRSFMVSWTLTHHHANPIDPNSLFLPPSLRSTFAADLASEAAARTAAVNADMAESATHFSYSYTHPRLYADEMFAGDGALGGSASSAPYYGDDLCRFHVAHPYAGYTTPLANADADVNGGIARLTVPPTDTAAQLLGFSTRARSDPATSSAAAGFANPASDVGSRVARNPCHALLRRRNCYGTIILGYVPAAPTPTPVSPHRPPHPAIPRLDPAVAALVEQAANAAATTGGGGGTAASTPYVSPTEPRFARAFPAPLPDRRVEPVAAGETAGAFNALRLAGGWQQRRCVDGRAYFVRFVPGGERRATWVDPREGVVWRRSDEVGVFGFEEGSETERDEESVPDTDSDRFGGGGEESEGEGGGDGVLEGGAEIGENDGDEKMVDAE</sequence>
<organism evidence="1 2">
    <name type="scientific">Neofusicoccum parvum</name>
    <dbReference type="NCBI Taxonomy" id="310453"/>
    <lineage>
        <taxon>Eukaryota</taxon>
        <taxon>Fungi</taxon>
        <taxon>Dikarya</taxon>
        <taxon>Ascomycota</taxon>
        <taxon>Pezizomycotina</taxon>
        <taxon>Dothideomycetes</taxon>
        <taxon>Dothideomycetes incertae sedis</taxon>
        <taxon>Botryosphaeriales</taxon>
        <taxon>Botryosphaeriaceae</taxon>
        <taxon>Neofusicoccum</taxon>
    </lineage>
</organism>
<dbReference type="Proteomes" id="UP001165186">
    <property type="component" value="Unassembled WGS sequence"/>
</dbReference>
<evidence type="ECO:0000313" key="1">
    <source>
        <dbReference type="EMBL" id="GME22976.1"/>
    </source>
</evidence>